<reference evidence="1 2" key="1">
    <citation type="submission" date="2014-04" db="EMBL/GenBank/DDBJ databases">
        <authorList>
            <consortium name="DOE Joint Genome Institute"/>
            <person name="Kuo A."/>
            <person name="Tarkka M."/>
            <person name="Buscot F."/>
            <person name="Kohler A."/>
            <person name="Nagy L.G."/>
            <person name="Floudas D."/>
            <person name="Copeland A."/>
            <person name="Barry K.W."/>
            <person name="Cichocki N."/>
            <person name="Veneault-Fourrey C."/>
            <person name="LaButti K."/>
            <person name="Lindquist E.A."/>
            <person name="Lipzen A."/>
            <person name="Lundell T."/>
            <person name="Morin E."/>
            <person name="Murat C."/>
            <person name="Sun H."/>
            <person name="Tunlid A."/>
            <person name="Henrissat B."/>
            <person name="Grigoriev I.V."/>
            <person name="Hibbett D.S."/>
            <person name="Martin F."/>
            <person name="Nordberg H.P."/>
            <person name="Cantor M.N."/>
            <person name="Hua S.X."/>
        </authorList>
    </citation>
    <scope>NUCLEOTIDE SEQUENCE [LARGE SCALE GENOMIC DNA]</scope>
    <source>
        <strain evidence="1 2">F 1598</strain>
    </source>
</reference>
<dbReference type="Proteomes" id="UP000054166">
    <property type="component" value="Unassembled WGS sequence"/>
</dbReference>
<keyword evidence="2" id="KW-1185">Reference proteome</keyword>
<dbReference type="EMBL" id="KN833000">
    <property type="protein sequence ID" value="KIM81186.1"/>
    <property type="molecule type" value="Genomic_DNA"/>
</dbReference>
<dbReference type="InParanoid" id="A0A0C3FPS7"/>
<reference evidence="2" key="2">
    <citation type="submission" date="2015-01" db="EMBL/GenBank/DDBJ databases">
        <title>Evolutionary Origins and Diversification of the Mycorrhizal Mutualists.</title>
        <authorList>
            <consortium name="DOE Joint Genome Institute"/>
            <consortium name="Mycorrhizal Genomics Consortium"/>
            <person name="Kohler A."/>
            <person name="Kuo A."/>
            <person name="Nagy L.G."/>
            <person name="Floudas D."/>
            <person name="Copeland A."/>
            <person name="Barry K.W."/>
            <person name="Cichocki N."/>
            <person name="Veneault-Fourrey C."/>
            <person name="LaButti K."/>
            <person name="Lindquist E.A."/>
            <person name="Lipzen A."/>
            <person name="Lundell T."/>
            <person name="Morin E."/>
            <person name="Murat C."/>
            <person name="Riley R."/>
            <person name="Ohm R."/>
            <person name="Sun H."/>
            <person name="Tunlid A."/>
            <person name="Henrissat B."/>
            <person name="Grigoriev I.V."/>
            <person name="Hibbett D.S."/>
            <person name="Martin F."/>
        </authorList>
    </citation>
    <scope>NUCLEOTIDE SEQUENCE [LARGE SCALE GENOMIC DNA]</scope>
    <source>
        <strain evidence="2">F 1598</strain>
    </source>
</reference>
<evidence type="ECO:0000313" key="1">
    <source>
        <dbReference type="EMBL" id="KIM81186.1"/>
    </source>
</evidence>
<protein>
    <submittedName>
        <fullName evidence="1">Uncharacterized protein</fullName>
    </submittedName>
</protein>
<dbReference type="HOGENOM" id="CLU_1636036_0_0_1"/>
<organism evidence="1 2">
    <name type="scientific">Piloderma croceum (strain F 1598)</name>
    <dbReference type="NCBI Taxonomy" id="765440"/>
    <lineage>
        <taxon>Eukaryota</taxon>
        <taxon>Fungi</taxon>
        <taxon>Dikarya</taxon>
        <taxon>Basidiomycota</taxon>
        <taxon>Agaricomycotina</taxon>
        <taxon>Agaricomycetes</taxon>
        <taxon>Agaricomycetidae</taxon>
        <taxon>Atheliales</taxon>
        <taxon>Atheliaceae</taxon>
        <taxon>Piloderma</taxon>
    </lineage>
</organism>
<name>A0A0C3FPS7_PILCF</name>
<accession>A0A0C3FPS7</accession>
<sequence length="162" mass="18481">MGRAIHNEWFTKLPRRVKAALIAANLYNLPRLFTIWWLSRSDRQPNDFILPPIFAQFPDYSIESIHNEDDDLTPRLFDDNGETKLGGVVMRAWNFIPSVDRSLMVYCWAARHQEKAVHDKLAHLSTSAAEAKAVLKKDMSGELQGLCTRALVIVDNSKAFVK</sequence>
<gene>
    <name evidence="1" type="ORF">PILCRDRAFT_821632</name>
</gene>
<dbReference type="AlphaFoldDB" id="A0A0C3FPS7"/>
<proteinExistence type="predicted"/>
<evidence type="ECO:0000313" key="2">
    <source>
        <dbReference type="Proteomes" id="UP000054166"/>
    </source>
</evidence>
<dbReference type="OrthoDB" id="10639136at2759"/>